<organism evidence="1 2">
    <name type="scientific">Helicobacter jaachi</name>
    <dbReference type="NCBI Taxonomy" id="1677920"/>
    <lineage>
        <taxon>Bacteria</taxon>
        <taxon>Pseudomonadati</taxon>
        <taxon>Campylobacterota</taxon>
        <taxon>Epsilonproteobacteria</taxon>
        <taxon>Campylobacterales</taxon>
        <taxon>Helicobacteraceae</taxon>
        <taxon>Helicobacter</taxon>
    </lineage>
</organism>
<evidence type="ECO:0000313" key="1">
    <source>
        <dbReference type="EMBL" id="TLD97524.1"/>
    </source>
</evidence>
<dbReference type="EMBL" id="JRPR02000001">
    <property type="protein sequence ID" value="TLD97524.1"/>
    <property type="molecule type" value="Genomic_DNA"/>
</dbReference>
<dbReference type="AlphaFoldDB" id="A0A4U8TCW5"/>
<name>A0A4U8TCW5_9HELI</name>
<protein>
    <recommendedName>
        <fullName evidence="3">Permuted papain-like amidase YaeF/Yiix C92 family enzyme</fullName>
    </recommendedName>
</protein>
<gene>
    <name evidence="1" type="ORF">LS71_001905</name>
</gene>
<reference evidence="1 2" key="1">
    <citation type="journal article" date="2014" name="Genome Announc.">
        <title>Draft genome sequences of eight enterohepatic helicobacter species isolated from both laboratory and wild rodents.</title>
        <authorList>
            <person name="Sheh A."/>
            <person name="Shen Z."/>
            <person name="Fox J.G."/>
        </authorList>
    </citation>
    <scope>NUCLEOTIDE SEQUENCE [LARGE SCALE GENOMIC DNA]</scope>
    <source>
        <strain evidence="1 2">MIT 09-6949</strain>
    </source>
</reference>
<dbReference type="Proteomes" id="UP000029733">
    <property type="component" value="Unassembled WGS sequence"/>
</dbReference>
<dbReference type="RefSeq" id="WP_069723523.1">
    <property type="nucleotide sequence ID" value="NZ_JRPR02000001.1"/>
</dbReference>
<dbReference type="Pfam" id="PF05708">
    <property type="entry name" value="Peptidase_C92"/>
    <property type="match status" value="1"/>
</dbReference>
<proteinExistence type="predicted"/>
<dbReference type="InterPro" id="IPR038765">
    <property type="entry name" value="Papain-like_cys_pep_sf"/>
</dbReference>
<evidence type="ECO:0008006" key="3">
    <source>
        <dbReference type="Google" id="ProtNLM"/>
    </source>
</evidence>
<dbReference type="Gene3D" id="3.90.1720.10">
    <property type="entry name" value="endopeptidase domain like (from Nostoc punctiforme)"/>
    <property type="match status" value="1"/>
</dbReference>
<dbReference type="InterPro" id="IPR024453">
    <property type="entry name" value="Peptidase_C92"/>
</dbReference>
<keyword evidence="2" id="KW-1185">Reference proteome</keyword>
<dbReference type="STRING" id="1677920.LS71_08160"/>
<dbReference type="SUPFAM" id="SSF54001">
    <property type="entry name" value="Cysteine proteinases"/>
    <property type="match status" value="1"/>
</dbReference>
<evidence type="ECO:0000313" key="2">
    <source>
        <dbReference type="Proteomes" id="UP000029733"/>
    </source>
</evidence>
<dbReference type="OrthoDB" id="195541at2"/>
<sequence length="200" mass="22736">MRCLLLCVCMLCGLSYGNEKNVQSGDLVFVHAADSVFDDAIVAATQKKMTNYTHVGIIEVDKHRIYVLEAHPQKGVVRSEWSDFKAENPSYDVMRLKQPQDINTIIRRAKTFLGQPYDDYYGVNNGRMYCSELVYESYLDKQGRHIFEAKPMNFYAPDGSLPKYWQDLFAKLGESVPQGELGTNPNDMSQSSALVMLKKD</sequence>
<comment type="caution">
    <text evidence="1">The sequence shown here is derived from an EMBL/GenBank/DDBJ whole genome shotgun (WGS) entry which is preliminary data.</text>
</comment>
<accession>A0A4U8TCW5</accession>